<evidence type="ECO:0000313" key="1">
    <source>
        <dbReference type="EMBL" id="CAB4700116.1"/>
    </source>
</evidence>
<accession>A0A6J6PNL4</accession>
<proteinExistence type="predicted"/>
<dbReference type="EMBL" id="CAEZXM010000231">
    <property type="protein sequence ID" value="CAB4700116.1"/>
    <property type="molecule type" value="Genomic_DNA"/>
</dbReference>
<reference evidence="1" key="1">
    <citation type="submission" date="2020-05" db="EMBL/GenBank/DDBJ databases">
        <authorList>
            <person name="Chiriac C."/>
            <person name="Salcher M."/>
            <person name="Ghai R."/>
            <person name="Kavagutti S V."/>
        </authorList>
    </citation>
    <scope>NUCLEOTIDE SEQUENCE</scope>
</reference>
<sequence length="148" mass="16116">MFAWVAFGQRWRISGARHHLGALAVIVGNRRALGLIGDDHERPVLSIGTGWRLHRDLDAFLNELWLNRPGEVESLAYGTSGGEQFVGGSAVDSHVCTLIELVGYSRPARSHSRDGAIDKEFFALDVGDVEHVRYRHLGSIGTGLSGIG</sequence>
<organism evidence="1">
    <name type="scientific">freshwater metagenome</name>
    <dbReference type="NCBI Taxonomy" id="449393"/>
    <lineage>
        <taxon>unclassified sequences</taxon>
        <taxon>metagenomes</taxon>
        <taxon>ecological metagenomes</taxon>
    </lineage>
</organism>
<dbReference type="AlphaFoldDB" id="A0A6J6PNL4"/>
<protein>
    <submittedName>
        <fullName evidence="1">Unannotated protein</fullName>
    </submittedName>
</protein>
<gene>
    <name evidence="1" type="ORF">UFOPK2366_01228</name>
</gene>
<name>A0A6J6PNL4_9ZZZZ</name>